<reference evidence="4" key="1">
    <citation type="journal article" date="2019" name="Int. J. Syst. Evol. Microbiol.">
        <title>The Global Catalogue of Microorganisms (GCM) 10K type strain sequencing project: providing services to taxonomists for standard genome sequencing and annotation.</title>
        <authorList>
            <consortium name="The Broad Institute Genomics Platform"/>
            <consortium name="The Broad Institute Genome Sequencing Center for Infectious Disease"/>
            <person name="Wu L."/>
            <person name="Ma J."/>
        </authorList>
    </citation>
    <scope>NUCLEOTIDE SEQUENCE [LARGE SCALE GENOMIC DNA]</scope>
    <source>
        <strain evidence="4">JCM 12928</strain>
    </source>
</reference>
<protein>
    <recommendedName>
        <fullName evidence="2">SPOR domain-containing protein</fullName>
    </recommendedName>
</protein>
<feature type="signal peptide" evidence="1">
    <location>
        <begin position="1"/>
        <end position="21"/>
    </location>
</feature>
<dbReference type="EMBL" id="BAAAGA010000005">
    <property type="protein sequence ID" value="GAA0624727.1"/>
    <property type="molecule type" value="Genomic_DNA"/>
</dbReference>
<feature type="chain" id="PRO_5045629534" description="SPOR domain-containing protein" evidence="1">
    <location>
        <begin position="22"/>
        <end position="219"/>
    </location>
</feature>
<gene>
    <name evidence="3" type="ORF">GCM10009422_21380</name>
</gene>
<sequence>MTPSLLIRPVLALSLTLGLGACGMVESDPNRFENWARDVAAIPLDGQAAKPAVLTPAVAPVQTAAQEGLRPALRVEVMTPHDLWDARDGVVQQASARVAEAAAPVVVDAVVREASERIEQATPRLRPAISRHQTSPRPAAARGLVQLGAYSSREAAQAAWARLKAGGAAWALDGLSPTYEAVQVNGRDLVRLKVQAPGAGAAALCAAAGVDDPWCRRTA</sequence>
<evidence type="ECO:0000256" key="1">
    <source>
        <dbReference type="SAM" id="SignalP"/>
    </source>
</evidence>
<accession>A0ABP3S755</accession>
<keyword evidence="1" id="KW-0732">Signal</keyword>
<dbReference type="InterPro" id="IPR007730">
    <property type="entry name" value="SPOR-like_dom"/>
</dbReference>
<keyword evidence="4" id="KW-1185">Reference proteome</keyword>
<evidence type="ECO:0000259" key="2">
    <source>
        <dbReference type="PROSITE" id="PS51724"/>
    </source>
</evidence>
<organism evidence="3 4">
    <name type="scientific">Brevundimonas kwangchunensis</name>
    <dbReference type="NCBI Taxonomy" id="322163"/>
    <lineage>
        <taxon>Bacteria</taxon>
        <taxon>Pseudomonadati</taxon>
        <taxon>Pseudomonadota</taxon>
        <taxon>Alphaproteobacteria</taxon>
        <taxon>Caulobacterales</taxon>
        <taxon>Caulobacteraceae</taxon>
        <taxon>Brevundimonas</taxon>
    </lineage>
</organism>
<comment type="caution">
    <text evidence="3">The sequence shown here is derived from an EMBL/GenBank/DDBJ whole genome shotgun (WGS) entry which is preliminary data.</text>
</comment>
<dbReference type="Proteomes" id="UP001501352">
    <property type="component" value="Unassembled WGS sequence"/>
</dbReference>
<dbReference type="Pfam" id="PF05036">
    <property type="entry name" value="SPOR"/>
    <property type="match status" value="1"/>
</dbReference>
<dbReference type="PROSITE" id="PS51724">
    <property type="entry name" value="SPOR"/>
    <property type="match status" value="1"/>
</dbReference>
<name>A0ABP3S755_9CAUL</name>
<dbReference type="RefSeq" id="WP_343793565.1">
    <property type="nucleotide sequence ID" value="NZ_BAAAGA010000005.1"/>
</dbReference>
<evidence type="ECO:0000313" key="4">
    <source>
        <dbReference type="Proteomes" id="UP001501352"/>
    </source>
</evidence>
<proteinExistence type="predicted"/>
<feature type="domain" description="SPOR" evidence="2">
    <location>
        <begin position="137"/>
        <end position="219"/>
    </location>
</feature>
<evidence type="ECO:0000313" key="3">
    <source>
        <dbReference type="EMBL" id="GAA0624727.1"/>
    </source>
</evidence>